<dbReference type="AlphaFoldDB" id="A0A2C9U1V3"/>
<feature type="region of interest" description="Disordered" evidence="1">
    <location>
        <begin position="48"/>
        <end position="86"/>
    </location>
</feature>
<feature type="chain" id="PRO_5012429024" description="Glycine-rich protein" evidence="2">
    <location>
        <begin position="30"/>
        <end position="86"/>
    </location>
</feature>
<evidence type="ECO:0008006" key="4">
    <source>
        <dbReference type="Google" id="ProtNLM"/>
    </source>
</evidence>
<gene>
    <name evidence="3" type="ORF">MANES_18G088200</name>
</gene>
<proteinExistence type="predicted"/>
<accession>A0A2C9U1V3</accession>
<evidence type="ECO:0000313" key="3">
    <source>
        <dbReference type="EMBL" id="OAY23564.1"/>
    </source>
</evidence>
<protein>
    <recommendedName>
        <fullName evidence="4">Glycine-rich protein</fullName>
    </recommendedName>
</protein>
<sequence length="86" mass="9158">MARSAFSNAILMAFFVAFVLLFSSQVATAVINDGAQLNLGRRSLLAESTTGRGGYNENPNGRGGYNEQPNGRSGYNEHPTGRGGYN</sequence>
<organism evidence="3">
    <name type="scientific">Manihot esculenta</name>
    <name type="common">Cassava</name>
    <name type="synonym">Jatropha manihot</name>
    <dbReference type="NCBI Taxonomy" id="3983"/>
    <lineage>
        <taxon>Eukaryota</taxon>
        <taxon>Viridiplantae</taxon>
        <taxon>Streptophyta</taxon>
        <taxon>Embryophyta</taxon>
        <taxon>Tracheophyta</taxon>
        <taxon>Spermatophyta</taxon>
        <taxon>Magnoliopsida</taxon>
        <taxon>eudicotyledons</taxon>
        <taxon>Gunneridae</taxon>
        <taxon>Pentapetalae</taxon>
        <taxon>rosids</taxon>
        <taxon>fabids</taxon>
        <taxon>Malpighiales</taxon>
        <taxon>Euphorbiaceae</taxon>
        <taxon>Crotonoideae</taxon>
        <taxon>Manihoteae</taxon>
        <taxon>Manihot</taxon>
    </lineage>
</organism>
<name>A0A2C9U1V3_MANES</name>
<evidence type="ECO:0000256" key="1">
    <source>
        <dbReference type="SAM" id="MobiDB-lite"/>
    </source>
</evidence>
<keyword evidence="2" id="KW-0732">Signal</keyword>
<reference evidence="3" key="1">
    <citation type="submission" date="2016-02" db="EMBL/GenBank/DDBJ databases">
        <title>WGS assembly of Manihot esculenta.</title>
        <authorList>
            <person name="Bredeson J.V."/>
            <person name="Prochnik S.E."/>
            <person name="Lyons J.B."/>
            <person name="Schmutz J."/>
            <person name="Grimwood J."/>
            <person name="Vrebalov J."/>
            <person name="Bart R.S."/>
            <person name="Amuge T."/>
            <person name="Ferguson M.E."/>
            <person name="Green R."/>
            <person name="Putnam N."/>
            <person name="Stites J."/>
            <person name="Rounsley S."/>
            <person name="Rokhsar D.S."/>
        </authorList>
    </citation>
    <scope>NUCLEOTIDE SEQUENCE [LARGE SCALE GENOMIC DNA]</scope>
    <source>
        <tissue evidence="3">Leaf</tissue>
    </source>
</reference>
<evidence type="ECO:0000256" key="2">
    <source>
        <dbReference type="SAM" id="SignalP"/>
    </source>
</evidence>
<feature type="signal peptide" evidence="2">
    <location>
        <begin position="1"/>
        <end position="29"/>
    </location>
</feature>
<dbReference type="EMBL" id="CM004404">
    <property type="protein sequence ID" value="OAY23564.1"/>
    <property type="molecule type" value="Genomic_DNA"/>
</dbReference>